<feature type="domain" description="VRR-NUC" evidence="10">
    <location>
        <begin position="531"/>
        <end position="637"/>
    </location>
</feature>
<dbReference type="GO" id="GO:0036297">
    <property type="term" value="P:interstrand cross-link repair"/>
    <property type="evidence" value="ECO:0007669"/>
    <property type="project" value="InterPro"/>
</dbReference>
<dbReference type="GO" id="GO:0008409">
    <property type="term" value="F:5'-3' exonuclease activity"/>
    <property type="evidence" value="ECO:0007669"/>
    <property type="project" value="TreeGrafter"/>
</dbReference>
<dbReference type="GO" id="GO:0070336">
    <property type="term" value="F:flap-structured DNA binding"/>
    <property type="evidence" value="ECO:0007669"/>
    <property type="project" value="TreeGrafter"/>
</dbReference>
<protein>
    <recommendedName>
        <fullName evidence="8">Fanconi-associated nuclease</fullName>
        <ecNumber evidence="8">3.1.4.1</ecNumber>
    </recommendedName>
</protein>
<evidence type="ECO:0000256" key="7">
    <source>
        <dbReference type="ARBA" id="ARBA00023211"/>
    </source>
</evidence>
<keyword evidence="3 8" id="KW-0540">Nuclease</keyword>
<dbReference type="GO" id="GO:0017108">
    <property type="term" value="F:5'-flap endonuclease activity"/>
    <property type="evidence" value="ECO:0007669"/>
    <property type="project" value="TreeGrafter"/>
</dbReference>
<evidence type="ECO:0000256" key="3">
    <source>
        <dbReference type="ARBA" id="ARBA00022722"/>
    </source>
</evidence>
<evidence type="ECO:0000313" key="12">
    <source>
        <dbReference type="Proteomes" id="UP000320762"/>
    </source>
</evidence>
<reference evidence="11 12" key="1">
    <citation type="journal article" date="2019" name="New Phytol.">
        <title>Comparative genomics reveals unique wood-decay strategies and fruiting body development in the Schizophyllaceae.</title>
        <authorList>
            <person name="Almasi E."/>
            <person name="Sahu N."/>
            <person name="Krizsan K."/>
            <person name="Balint B."/>
            <person name="Kovacs G.M."/>
            <person name="Kiss B."/>
            <person name="Cseklye J."/>
            <person name="Drula E."/>
            <person name="Henrissat B."/>
            <person name="Nagy I."/>
            <person name="Chovatia M."/>
            <person name="Adam C."/>
            <person name="LaButti K."/>
            <person name="Lipzen A."/>
            <person name="Riley R."/>
            <person name="Grigoriev I.V."/>
            <person name="Nagy L.G."/>
        </authorList>
    </citation>
    <scope>NUCLEOTIDE SEQUENCE [LARGE SCALE GENOMIC DNA]</scope>
    <source>
        <strain evidence="11 12">NL-1724</strain>
    </source>
</reference>
<evidence type="ECO:0000256" key="9">
    <source>
        <dbReference type="SAM" id="MobiDB-lite"/>
    </source>
</evidence>
<dbReference type="InterPro" id="IPR011856">
    <property type="entry name" value="tRNA_endonuc-like_dom_sf"/>
</dbReference>
<evidence type="ECO:0000256" key="4">
    <source>
        <dbReference type="ARBA" id="ARBA00022723"/>
    </source>
</evidence>
<dbReference type="AlphaFoldDB" id="A0A550C376"/>
<evidence type="ECO:0000256" key="8">
    <source>
        <dbReference type="RuleBase" id="RU365033"/>
    </source>
</evidence>
<organism evidence="11 12">
    <name type="scientific">Schizophyllum amplum</name>
    <dbReference type="NCBI Taxonomy" id="97359"/>
    <lineage>
        <taxon>Eukaryota</taxon>
        <taxon>Fungi</taxon>
        <taxon>Dikarya</taxon>
        <taxon>Basidiomycota</taxon>
        <taxon>Agaricomycotina</taxon>
        <taxon>Agaricomycetes</taxon>
        <taxon>Agaricomycetidae</taxon>
        <taxon>Agaricales</taxon>
        <taxon>Schizophyllaceae</taxon>
        <taxon>Schizophyllum</taxon>
    </lineage>
</organism>
<dbReference type="GO" id="GO:0004528">
    <property type="term" value="F:phosphodiesterase I activity"/>
    <property type="evidence" value="ECO:0007669"/>
    <property type="project" value="UniProtKB-EC"/>
</dbReference>
<proteinExistence type="inferred from homology"/>
<keyword evidence="8" id="KW-0227">DNA damage</keyword>
<dbReference type="SMART" id="SM00990">
    <property type="entry name" value="VRR_NUC"/>
    <property type="match status" value="1"/>
</dbReference>
<dbReference type="Pfam" id="PF08774">
    <property type="entry name" value="VRR_NUC"/>
    <property type="match status" value="1"/>
</dbReference>
<evidence type="ECO:0000256" key="2">
    <source>
        <dbReference type="ARBA" id="ARBA00005533"/>
    </source>
</evidence>
<dbReference type="Gene3D" id="3.40.1350.10">
    <property type="match status" value="1"/>
</dbReference>
<dbReference type="GO" id="GO:0005634">
    <property type="term" value="C:nucleus"/>
    <property type="evidence" value="ECO:0007669"/>
    <property type="project" value="UniProtKB-SubCell"/>
</dbReference>
<dbReference type="InterPro" id="IPR033315">
    <property type="entry name" value="Fan1-like"/>
</dbReference>
<dbReference type="PANTHER" id="PTHR15749:SF4">
    <property type="entry name" value="FANCONI-ASSOCIATED NUCLEASE 1"/>
    <property type="match status" value="1"/>
</dbReference>
<name>A0A550C376_9AGAR</name>
<dbReference type="InterPro" id="IPR049132">
    <property type="entry name" value="FAN1-like_euk"/>
</dbReference>
<gene>
    <name evidence="11" type="ORF">BD626DRAFT_508755</name>
</gene>
<keyword evidence="7 8" id="KW-0464">Manganese</keyword>
<evidence type="ECO:0000256" key="6">
    <source>
        <dbReference type="ARBA" id="ARBA00022842"/>
    </source>
</evidence>
<sequence length="674" mass="76677">MDLDDILNRLQTAQLKVLMKQMKAKEQVTKKEDMIKSLKRAACNQKLLNFASVFAPKSKKPTGALKTQETVLKKFALKELGTCLRVNVDFIRFVRRMHIIFYRSTELPTRLLLPALLSSFRIRSYPDIGPITRDGDIWTSRQLFLEYEDALLLQAEYEELMGGGDQTTLDTTNRFVTAGSALLRPATPAPSGTKRKRDKSVADDPPESPLSLKRANQIEEVFDKLVYRKWRTFVKRKRKRTEVRAAGLERFEAGYIYTRLVYKAAHAFGMLKMYEKELEILDALLKQRFWRRGKVADWYQRQALIQMNHLCSASEDKAERAAHKEAMRECARATLLAALDDKDVGDVYRPGLLHRLQRLEKLLKMDSSISEPLGRPKEVFVAATRIHKPVGEDGLPLSPGKENICTLTQMWRDPDVRLDEEEPPAAIRKAMGKSIWKGRDDKQVNVETVALERYESLGYKGFHAETRILTTLFALLFWDVLFARVPGVFVTEFQTAPLDLAEDTFYDARKELIEKRLAEVEAGEAKTILQRNDKFYRDTKTFCIGVSWATCSSEDLEEIVECMGGHALRHICLLFCQDYAGRCGGVPDLIVWKMTGDDRCKFVEVKGPGDRASDAQKLWFDSLLRARVPVDLCHVTDANAEAPSSGVKRKRSRKEKDVDAADGGPSTPKRRASG</sequence>
<dbReference type="Pfam" id="PF21170">
    <property type="entry name" value="FAN1_TPR"/>
    <property type="match status" value="1"/>
</dbReference>
<accession>A0A550C376</accession>
<dbReference type="InterPro" id="IPR014883">
    <property type="entry name" value="VRR_NUC"/>
</dbReference>
<comment type="similarity">
    <text evidence="2 8">Belongs to the FAN1 family.</text>
</comment>
<feature type="region of interest" description="Disordered" evidence="9">
    <location>
        <begin position="640"/>
        <end position="674"/>
    </location>
</feature>
<evidence type="ECO:0000313" key="11">
    <source>
        <dbReference type="EMBL" id="TRM59262.1"/>
    </source>
</evidence>
<evidence type="ECO:0000259" key="10">
    <source>
        <dbReference type="SMART" id="SM00990"/>
    </source>
</evidence>
<evidence type="ECO:0000256" key="1">
    <source>
        <dbReference type="ARBA" id="ARBA00000983"/>
    </source>
</evidence>
<keyword evidence="8" id="KW-0539">Nucleus</keyword>
<comment type="caution">
    <text evidence="11">The sequence shown here is derived from an EMBL/GenBank/DDBJ whole genome shotgun (WGS) entry which is preliminary data.</text>
</comment>
<evidence type="ECO:0000256" key="5">
    <source>
        <dbReference type="ARBA" id="ARBA00022801"/>
    </source>
</evidence>
<keyword evidence="8" id="KW-0234">DNA repair</keyword>
<comment type="subcellular location">
    <subcellularLocation>
        <location evidence="8">Nucleus</location>
    </subcellularLocation>
</comment>
<dbReference type="EMBL" id="VDMD01000029">
    <property type="protein sequence ID" value="TRM59262.1"/>
    <property type="molecule type" value="Genomic_DNA"/>
</dbReference>
<keyword evidence="12" id="KW-1185">Reference proteome</keyword>
<keyword evidence="6 8" id="KW-0460">Magnesium</keyword>
<feature type="region of interest" description="Disordered" evidence="9">
    <location>
        <begin position="183"/>
        <end position="210"/>
    </location>
</feature>
<dbReference type="EC" id="3.1.4.1" evidence="8"/>
<dbReference type="OrthoDB" id="76364at2759"/>
<comment type="cofactor">
    <cofactor evidence="8">
        <name>Mg(2+)</name>
        <dbReference type="ChEBI" id="CHEBI:18420"/>
    </cofactor>
    <cofactor evidence="8">
        <name>Mn(2+)</name>
        <dbReference type="ChEBI" id="CHEBI:29035"/>
    </cofactor>
</comment>
<dbReference type="GO" id="GO:0046872">
    <property type="term" value="F:metal ion binding"/>
    <property type="evidence" value="ECO:0007669"/>
    <property type="project" value="UniProtKB-KW"/>
</dbReference>
<dbReference type="PANTHER" id="PTHR15749">
    <property type="entry name" value="FANCONI-ASSOCIATED NUCLEASE 1"/>
    <property type="match status" value="1"/>
</dbReference>
<keyword evidence="5 8" id="KW-0378">Hydrolase</keyword>
<dbReference type="CDD" id="cd22326">
    <property type="entry name" value="FAN1-like"/>
    <property type="match status" value="1"/>
</dbReference>
<dbReference type="InterPro" id="IPR049126">
    <property type="entry name" value="FAN1-like_TPR"/>
</dbReference>
<keyword evidence="4 8" id="KW-0479">Metal-binding</keyword>
<comment type="function">
    <text evidence="8">Nuclease required for the repair of DNA interstrand cross-links (ICL). Acts as a 5'-3' exonuclease that anchors at a cut end of DNA and cleaves DNA successively at every third nucleotide, allowing to excise an ICL from one strand through flanking incisions.</text>
</comment>
<dbReference type="Proteomes" id="UP000320762">
    <property type="component" value="Unassembled WGS sequence"/>
</dbReference>
<dbReference type="STRING" id="97359.A0A550C376"/>
<comment type="catalytic activity">
    <reaction evidence="1 8">
        <text>Hydrolytically removes 5'-nucleotides successively from the 3'-hydroxy termini of 3'-hydroxy-terminated oligonucleotides.</text>
        <dbReference type="EC" id="3.1.4.1"/>
    </reaction>
</comment>